<dbReference type="AlphaFoldDB" id="A0A1F7L129"/>
<dbReference type="EMBL" id="MGBR01000001">
    <property type="protein sequence ID" value="OGK73833.1"/>
    <property type="molecule type" value="Genomic_DNA"/>
</dbReference>
<reference evidence="2 3" key="1">
    <citation type="journal article" date="2016" name="Nat. Commun.">
        <title>Thousands of microbial genomes shed light on interconnected biogeochemical processes in an aquifer system.</title>
        <authorList>
            <person name="Anantharaman K."/>
            <person name="Brown C.T."/>
            <person name="Hug L.A."/>
            <person name="Sharon I."/>
            <person name="Castelle C.J."/>
            <person name="Probst A.J."/>
            <person name="Thomas B.C."/>
            <person name="Singh A."/>
            <person name="Wilkins M.J."/>
            <person name="Karaoz U."/>
            <person name="Brodie E.L."/>
            <person name="Williams K.H."/>
            <person name="Hubbard S.S."/>
            <person name="Banfield J.F."/>
        </authorList>
    </citation>
    <scope>NUCLEOTIDE SEQUENCE [LARGE SCALE GENOMIC DNA]</scope>
</reference>
<keyword evidence="1" id="KW-0472">Membrane</keyword>
<evidence type="ECO:0008006" key="4">
    <source>
        <dbReference type="Google" id="ProtNLM"/>
    </source>
</evidence>
<organism evidence="2 3">
    <name type="scientific">Candidatus Roizmanbacteria bacterium RIFOXYD1_FULL_38_12</name>
    <dbReference type="NCBI Taxonomy" id="1802093"/>
    <lineage>
        <taxon>Bacteria</taxon>
        <taxon>Candidatus Roizmaniibacteriota</taxon>
    </lineage>
</organism>
<keyword evidence="1" id="KW-1133">Transmembrane helix</keyword>
<evidence type="ECO:0000313" key="2">
    <source>
        <dbReference type="EMBL" id="OGK73833.1"/>
    </source>
</evidence>
<feature type="transmembrane region" description="Helical" evidence="1">
    <location>
        <begin position="16"/>
        <end position="35"/>
    </location>
</feature>
<gene>
    <name evidence="2" type="ORF">A3K52_03565</name>
</gene>
<evidence type="ECO:0000313" key="3">
    <source>
        <dbReference type="Proteomes" id="UP000177050"/>
    </source>
</evidence>
<name>A0A1F7L129_9BACT</name>
<keyword evidence="1" id="KW-0812">Transmembrane</keyword>
<comment type="caution">
    <text evidence="2">The sequence shown here is derived from an EMBL/GenBank/DDBJ whole genome shotgun (WGS) entry which is preliminary data.</text>
</comment>
<accession>A0A1F7L129</accession>
<dbReference type="PROSITE" id="PS51257">
    <property type="entry name" value="PROKAR_LIPOPROTEIN"/>
    <property type="match status" value="1"/>
</dbReference>
<sequence>MRRKLKSQISNIKSSRIFLYVLIFILSCVMVFIFFKQLSASLFFIKKDRINVVYYGKNTIFYSLGKYDGVHYFISFYPDVKVKVPGGYGSYRVGALGKMIVLEKKSDLIRKAFSATIASTVDKYYYRSSQEIYYGKEELDETSFGFPSFGDIFFSPSNSNIFDRIFIFLKFVGKQKRQFEKIEYKSYIGVEEEFFQDKDFAKKYQGFLYNRIYRKEQKTVQIIYHRSYNTALLISKIIEGDGIRVVDLSENTKEGTERSCKIIEQGDRFSQSAIDMAAFFTCKLSHGRTESSDIIIQLGIAEKEWEIL</sequence>
<proteinExistence type="predicted"/>
<evidence type="ECO:0000256" key="1">
    <source>
        <dbReference type="SAM" id="Phobius"/>
    </source>
</evidence>
<protein>
    <recommendedName>
        <fullName evidence="4">LytR/CpsA/Psr regulator C-terminal domain-containing protein</fullName>
    </recommendedName>
</protein>
<dbReference type="Proteomes" id="UP000177050">
    <property type="component" value="Unassembled WGS sequence"/>
</dbReference>